<dbReference type="InterPro" id="IPR025287">
    <property type="entry name" value="WAK_GUB"/>
</dbReference>
<protein>
    <submittedName>
        <fullName evidence="9">Uncharacterized protein</fullName>
    </submittedName>
</protein>
<dbReference type="InterPro" id="IPR013695">
    <property type="entry name" value="WAK"/>
</dbReference>
<dbReference type="AlphaFoldDB" id="A0AAD8JY51"/>
<evidence type="ECO:0000256" key="3">
    <source>
        <dbReference type="ARBA" id="ARBA00022679"/>
    </source>
</evidence>
<keyword evidence="2" id="KW-0418">Kinase</keyword>
<dbReference type="GO" id="GO:0004674">
    <property type="term" value="F:protein serine/threonine kinase activity"/>
    <property type="evidence" value="ECO:0007669"/>
    <property type="project" value="UniProtKB-KW"/>
</dbReference>
<dbReference type="EMBL" id="JAUHHV010000010">
    <property type="protein sequence ID" value="KAK1410846.1"/>
    <property type="molecule type" value="Genomic_DNA"/>
</dbReference>
<keyword evidence="2" id="KW-0723">Serine/threonine-protein kinase</keyword>
<feature type="domain" description="Wall-associated receptor kinase galacturonan-binding" evidence="8">
    <location>
        <begin position="20"/>
        <end position="78"/>
    </location>
</feature>
<keyword evidence="3" id="KW-0808">Transferase</keyword>
<organism evidence="9 10">
    <name type="scientific">Tagetes erecta</name>
    <name type="common">African marigold</name>
    <dbReference type="NCBI Taxonomy" id="13708"/>
    <lineage>
        <taxon>Eukaryota</taxon>
        <taxon>Viridiplantae</taxon>
        <taxon>Streptophyta</taxon>
        <taxon>Embryophyta</taxon>
        <taxon>Tracheophyta</taxon>
        <taxon>Spermatophyta</taxon>
        <taxon>Magnoliopsida</taxon>
        <taxon>eudicotyledons</taxon>
        <taxon>Gunneridae</taxon>
        <taxon>Pentapetalae</taxon>
        <taxon>asterids</taxon>
        <taxon>campanulids</taxon>
        <taxon>Asterales</taxon>
        <taxon>Asteraceae</taxon>
        <taxon>Asteroideae</taxon>
        <taxon>Heliantheae alliance</taxon>
        <taxon>Tageteae</taxon>
        <taxon>Tagetes</taxon>
    </lineage>
</organism>
<evidence type="ECO:0000256" key="4">
    <source>
        <dbReference type="ARBA" id="ARBA00022729"/>
    </source>
</evidence>
<keyword evidence="6" id="KW-0325">Glycoprotein</keyword>
<evidence type="ECO:0000256" key="1">
    <source>
        <dbReference type="ARBA" id="ARBA00004479"/>
    </source>
</evidence>
<comment type="subcellular location">
    <subcellularLocation>
        <location evidence="1">Membrane</location>
        <topology evidence="1">Single-pass type I membrane protein</topology>
    </subcellularLocation>
</comment>
<evidence type="ECO:0000313" key="9">
    <source>
        <dbReference type="EMBL" id="KAK1410846.1"/>
    </source>
</evidence>
<dbReference type="Pfam" id="PF08488">
    <property type="entry name" value="WAK"/>
    <property type="match status" value="1"/>
</dbReference>
<evidence type="ECO:0000259" key="7">
    <source>
        <dbReference type="Pfam" id="PF08488"/>
    </source>
</evidence>
<dbReference type="Pfam" id="PF13947">
    <property type="entry name" value="GUB_WAK_bind"/>
    <property type="match status" value="1"/>
</dbReference>
<reference evidence="9" key="1">
    <citation type="journal article" date="2023" name="bioRxiv">
        <title>Improved chromosome-level genome assembly for marigold (Tagetes erecta).</title>
        <authorList>
            <person name="Jiang F."/>
            <person name="Yuan L."/>
            <person name="Wang S."/>
            <person name="Wang H."/>
            <person name="Xu D."/>
            <person name="Wang A."/>
            <person name="Fan W."/>
        </authorList>
    </citation>
    <scope>NUCLEOTIDE SEQUENCE</scope>
    <source>
        <strain evidence="9">WSJ</strain>
        <tissue evidence="9">Leaf</tissue>
    </source>
</reference>
<accession>A0AAD8JY51</accession>
<evidence type="ECO:0000256" key="6">
    <source>
        <dbReference type="ARBA" id="ARBA00023180"/>
    </source>
</evidence>
<keyword evidence="4" id="KW-0732">Signal</keyword>
<evidence type="ECO:0000256" key="5">
    <source>
        <dbReference type="ARBA" id="ARBA00023157"/>
    </source>
</evidence>
<comment type="caution">
    <text evidence="9">The sequence shown here is derived from an EMBL/GenBank/DDBJ whole genome shotgun (WGS) entry which is preliminary data.</text>
</comment>
<sequence length="271" mass="30118">MFLSLTATSPAIAKFVKTGCNDTCGNNVTIPYPFGIGAGCSINQWYAVDCKSSKPYLSALKHLEVFSIDLDDQKVTVYTPKIPNCRNPVLNSSEIMGVDLGNSPFFFSKLHNTFVFKGCGFAVMMDNERVVTGCSTACLNVTLNDTNNCVGNGCCQIEIPYYLKSYSIHIERQGEDGDCESAFLVDVTKLNDEGWYFDPFNHVIRIMNKSLVPISLKWTLTDSDHVTCCERDPITRKVDMFNSTPLVTRYCGYSSLSNNPYVIDGCREDGK</sequence>
<evidence type="ECO:0000259" key="8">
    <source>
        <dbReference type="Pfam" id="PF13947"/>
    </source>
</evidence>
<evidence type="ECO:0000256" key="2">
    <source>
        <dbReference type="ARBA" id="ARBA00022527"/>
    </source>
</evidence>
<proteinExistence type="predicted"/>
<keyword evidence="5" id="KW-1015">Disulfide bond</keyword>
<dbReference type="GO" id="GO:0030247">
    <property type="term" value="F:polysaccharide binding"/>
    <property type="evidence" value="ECO:0007669"/>
    <property type="project" value="InterPro"/>
</dbReference>
<feature type="domain" description="Wall-associated receptor kinase" evidence="7">
    <location>
        <begin position="148"/>
        <end position="225"/>
    </location>
</feature>
<keyword evidence="10" id="KW-1185">Reference proteome</keyword>
<evidence type="ECO:0000313" key="10">
    <source>
        <dbReference type="Proteomes" id="UP001229421"/>
    </source>
</evidence>
<dbReference type="GO" id="GO:0016020">
    <property type="term" value="C:membrane"/>
    <property type="evidence" value="ECO:0007669"/>
    <property type="project" value="UniProtKB-SubCell"/>
</dbReference>
<dbReference type="PANTHER" id="PTHR33491">
    <property type="entry name" value="OSJNBA0016N04.9 PROTEIN"/>
    <property type="match status" value="1"/>
</dbReference>
<name>A0AAD8JY51_TARER</name>
<dbReference type="Proteomes" id="UP001229421">
    <property type="component" value="Unassembled WGS sequence"/>
</dbReference>
<gene>
    <name evidence="9" type="ORF">QVD17_37387</name>
</gene>